<dbReference type="InterPro" id="IPR036291">
    <property type="entry name" value="NAD(P)-bd_dom_sf"/>
</dbReference>
<protein>
    <recommendedName>
        <fullName evidence="4">3-beta hydroxysteroid dehydrogenase/isomerase domain-containing protein</fullName>
    </recommendedName>
</protein>
<feature type="domain" description="3-beta hydroxysteroid dehydrogenase/isomerase" evidence="4">
    <location>
        <begin position="74"/>
        <end position="353"/>
    </location>
</feature>
<dbReference type="PANTHER" id="PTHR10366">
    <property type="entry name" value="NAD DEPENDENT EPIMERASE/DEHYDRATASE"/>
    <property type="match status" value="1"/>
</dbReference>
<evidence type="ECO:0000313" key="6">
    <source>
        <dbReference type="Proteomes" id="UP000054266"/>
    </source>
</evidence>
<dbReference type="STRING" id="5601.A0A0D2FW22"/>
<organism evidence="5 6">
    <name type="scientific">Phialophora macrospora</name>
    <dbReference type="NCBI Taxonomy" id="1851006"/>
    <lineage>
        <taxon>Eukaryota</taxon>
        <taxon>Fungi</taxon>
        <taxon>Dikarya</taxon>
        <taxon>Ascomycota</taxon>
        <taxon>Pezizomycotina</taxon>
        <taxon>Eurotiomycetes</taxon>
        <taxon>Chaetothyriomycetidae</taxon>
        <taxon>Chaetothyriales</taxon>
        <taxon>Herpotrichiellaceae</taxon>
        <taxon>Phialophora</taxon>
    </lineage>
</organism>
<sequence>MGLHFALLACVLGLALGAWFYHINSVLSTAPEEAEKLAGPAWTNEVIRDAYEKCRKDPPDFKKYLPPTQNRRYIVFGGSGLVGGWLVEHLIMRGQDPAAIRIVDLQPPCRELAVQHIVSHFKADITDRAAVERVFSSPWPSEFAHLPLTVFHTAAHIHAGYRKADFLDTYMNVNVEGTRNVLEAARSAGCDIFIATSSGSVAIKPTNLLFPPWRRYPKHFVQVTENAEPPSLDKLENFAGCYAYSKALAEKLVTDADDRKGGFRTGAIRPGHAIYGHGAENRNSVVYDYLRRGGLQTWLFPVVLQYVSAQNVSLAHLLYEARLLEGRDIGGNAYCVSDPGPPFRYTDLYRLLSALAHPKTPMKFTPVPPILLILIAYLSEGYIVLQRRYLSFLPRATNFELTMLQPAVFNYSTLYIIYDDSRARKELGYYPGHTTLEGLSLHLLEWNEKVEEKLKTEGKVPNEATTLERSIPVAPKGVAL</sequence>
<dbReference type="InterPro" id="IPR002225">
    <property type="entry name" value="3Beta_OHSteriod_DH/Estase"/>
</dbReference>
<dbReference type="Proteomes" id="UP000054266">
    <property type="component" value="Unassembled WGS sequence"/>
</dbReference>
<dbReference type="GO" id="GO:0005783">
    <property type="term" value="C:endoplasmic reticulum"/>
    <property type="evidence" value="ECO:0007669"/>
    <property type="project" value="TreeGrafter"/>
</dbReference>
<dbReference type="Gene3D" id="3.40.50.720">
    <property type="entry name" value="NAD(P)-binding Rossmann-like Domain"/>
    <property type="match status" value="1"/>
</dbReference>
<dbReference type="AlphaFoldDB" id="A0A0D2FW22"/>
<dbReference type="SUPFAM" id="SSF51735">
    <property type="entry name" value="NAD(P)-binding Rossmann-fold domains"/>
    <property type="match status" value="1"/>
</dbReference>
<proteinExistence type="inferred from homology"/>
<dbReference type="PANTHER" id="PTHR10366:SF447">
    <property type="entry name" value="HYDROXYSTEROID DEHYDROGENASE_ISOMERASE FAMILY PROTEIN, PUTATIVE (AFU_ORTHOLOGUE AFUA_1G06450)-RELATED"/>
    <property type="match status" value="1"/>
</dbReference>
<evidence type="ECO:0000256" key="2">
    <source>
        <dbReference type="ARBA" id="ARBA00023445"/>
    </source>
</evidence>
<name>A0A0D2FW22_9EURO</name>
<reference evidence="5 6" key="1">
    <citation type="submission" date="2015-01" db="EMBL/GenBank/DDBJ databases">
        <title>The Genome Sequence of Capronia semiimmersa CBS27337.</title>
        <authorList>
            <consortium name="The Broad Institute Genomics Platform"/>
            <person name="Cuomo C."/>
            <person name="de Hoog S."/>
            <person name="Gorbushina A."/>
            <person name="Stielow B."/>
            <person name="Teixiera M."/>
            <person name="Abouelleil A."/>
            <person name="Chapman S.B."/>
            <person name="Priest M."/>
            <person name="Young S.K."/>
            <person name="Wortman J."/>
            <person name="Nusbaum C."/>
            <person name="Birren B."/>
        </authorList>
    </citation>
    <scope>NUCLEOTIDE SEQUENCE [LARGE SCALE GENOMIC DNA]</scope>
    <source>
        <strain evidence="5 6">CBS 27337</strain>
    </source>
</reference>
<dbReference type="GO" id="GO:0006696">
    <property type="term" value="P:ergosterol biosynthetic process"/>
    <property type="evidence" value="ECO:0007669"/>
    <property type="project" value="TreeGrafter"/>
</dbReference>
<feature type="signal peptide" evidence="3">
    <location>
        <begin position="1"/>
        <end position="17"/>
    </location>
</feature>
<keyword evidence="1" id="KW-0560">Oxidoreductase</keyword>
<gene>
    <name evidence="5" type="ORF">PV04_02935</name>
</gene>
<dbReference type="EMBL" id="KN846957">
    <property type="protein sequence ID" value="KIW70690.1"/>
    <property type="molecule type" value="Genomic_DNA"/>
</dbReference>
<evidence type="ECO:0000259" key="4">
    <source>
        <dbReference type="Pfam" id="PF01073"/>
    </source>
</evidence>
<keyword evidence="3" id="KW-0732">Signal</keyword>
<evidence type="ECO:0000313" key="5">
    <source>
        <dbReference type="EMBL" id="KIW70690.1"/>
    </source>
</evidence>
<dbReference type="GO" id="GO:0000252">
    <property type="term" value="F:3-beta-hydroxysteroid dehydrogenase [NAD(P)+]/C4-decarboxylase activity"/>
    <property type="evidence" value="ECO:0007669"/>
    <property type="project" value="TreeGrafter"/>
</dbReference>
<feature type="chain" id="PRO_5002242396" description="3-beta hydroxysteroid dehydrogenase/isomerase domain-containing protein" evidence="3">
    <location>
        <begin position="18"/>
        <end position="480"/>
    </location>
</feature>
<accession>A0A0D2FW22</accession>
<dbReference type="HOGENOM" id="CLU_045580_1_0_1"/>
<evidence type="ECO:0000256" key="3">
    <source>
        <dbReference type="SAM" id="SignalP"/>
    </source>
</evidence>
<keyword evidence="6" id="KW-1185">Reference proteome</keyword>
<evidence type="ECO:0000256" key="1">
    <source>
        <dbReference type="ARBA" id="ARBA00023002"/>
    </source>
</evidence>
<comment type="similarity">
    <text evidence="2">Belongs to the NAD(P)-dependent epimerase/dehydratase family. Dihydroflavonol-4-reductase subfamily.</text>
</comment>
<dbReference type="InterPro" id="IPR050425">
    <property type="entry name" value="NAD(P)_dehydrat-like"/>
</dbReference>
<dbReference type="Pfam" id="PF01073">
    <property type="entry name" value="3Beta_HSD"/>
    <property type="match status" value="1"/>
</dbReference>